<dbReference type="InterPro" id="IPR042160">
    <property type="entry name" value="HD-Zip_IV"/>
</dbReference>
<dbReference type="InterPro" id="IPR023393">
    <property type="entry name" value="START-like_dom_sf"/>
</dbReference>
<sequence>MDFAARGNGSADEHEDFTNSAKAKKQYHRHSVEQIQQLEAFFKQCPHPDENQRTQISRDLGLEPRQIKFWFQNKRTQTKAQNERADNNTLRTENEIFHCENLAMREALTNVVCQKCEGSSFGEEARQRNLLILRAENAWLKKEHERLSNILSTFSRRSGTLESFQSPTFRPNLAENMPLGISFHMFPGIQEMEKSVMVETTINAMNELLGLFRVNEPLWIRSSTNGRYVLDRDSYNKLYPKISHLNSSSSWIESSKDSGIVPITAMHLIDIFQDPKKSLDFFPTIVSKARTIEVLDTGKRGGSLYLMHEKLHVLSPLIAPRESMFLRYIQQLDSTTWVIANISYDCFKEQEDASSSRSWKFPSGCIIQDMPNGKANVTWVEHVQVDDKSLTHHLYKDIVCNSQAYGANRWIVTLQRMCERFAFSMGSRIAPGHELEGVIDAPEGKRNLTKLSHKMIKNFYEILSMPEKVDFPQLSELNTNGFRVSIRKSVASSQSNEMIVCVTTSLRLPNSFEDLFNLFKDEKSRVQWDVLSNGNPIHELAHISTGTHPGNSISLVQPLAPKENDMLILQESSIDSLGAFLIYASVELPAITSIISGQDNTNTHILPSGFIISSDGGIGESSSSSTSGSNGSLLTLAFQLMVRSNTFSDQPNMDSVTTIHALINSTIQKIRMAIGPKFE</sequence>
<keyword evidence="5 9" id="KW-0238">DNA-binding</keyword>
<comment type="subcellular location">
    <subcellularLocation>
        <location evidence="1 9 10">Nucleus</location>
    </subcellularLocation>
</comment>
<dbReference type="InterPro" id="IPR057993">
    <property type="entry name" value="HD-Zip_IV_C"/>
</dbReference>
<dbReference type="CDD" id="cd08875">
    <property type="entry name" value="START_ArGLABRA2_like"/>
    <property type="match status" value="1"/>
</dbReference>
<dbReference type="Gene3D" id="3.30.530.20">
    <property type="match status" value="1"/>
</dbReference>
<evidence type="ECO:0000256" key="10">
    <source>
        <dbReference type="RuleBase" id="RU000682"/>
    </source>
</evidence>
<evidence type="ECO:0000256" key="1">
    <source>
        <dbReference type="ARBA" id="ARBA00004123"/>
    </source>
</evidence>
<dbReference type="GO" id="GO:0003677">
    <property type="term" value="F:DNA binding"/>
    <property type="evidence" value="ECO:0007669"/>
    <property type="project" value="UniProtKB-UniRule"/>
</dbReference>
<dbReference type="SUPFAM" id="SSF46689">
    <property type="entry name" value="Homeodomain-like"/>
    <property type="match status" value="1"/>
</dbReference>
<dbReference type="FunFam" id="1.10.10.60:FF:000229">
    <property type="entry name" value="Homeobox-leucine zipper protein HDG1"/>
    <property type="match status" value="1"/>
</dbReference>
<dbReference type="InterPro" id="IPR017970">
    <property type="entry name" value="Homeobox_CS"/>
</dbReference>
<evidence type="ECO:0000313" key="15">
    <source>
        <dbReference type="Proteomes" id="UP001630127"/>
    </source>
</evidence>
<comment type="caution">
    <text evidence="14">The sequence shown here is derived from an EMBL/GenBank/DDBJ whole genome shotgun (WGS) entry which is preliminary data.</text>
</comment>
<dbReference type="SUPFAM" id="SSF55961">
    <property type="entry name" value="Bet v1-like"/>
    <property type="match status" value="2"/>
</dbReference>
<dbReference type="CDD" id="cd00086">
    <property type="entry name" value="homeodomain"/>
    <property type="match status" value="1"/>
</dbReference>
<evidence type="ECO:0000256" key="2">
    <source>
        <dbReference type="ARBA" id="ARBA00006789"/>
    </source>
</evidence>
<dbReference type="PANTHER" id="PTHR45654:SF9">
    <property type="entry name" value="HOMEOBOX-LEUCINE ZIPPER PROTEIN HDG10-RELATED"/>
    <property type="match status" value="1"/>
</dbReference>
<dbReference type="PROSITE" id="PS50848">
    <property type="entry name" value="START"/>
    <property type="match status" value="1"/>
</dbReference>
<dbReference type="InterPro" id="IPR001356">
    <property type="entry name" value="HD"/>
</dbReference>
<proteinExistence type="inferred from homology"/>
<dbReference type="PROSITE" id="PS50071">
    <property type="entry name" value="HOMEOBOX_2"/>
    <property type="match status" value="1"/>
</dbReference>
<evidence type="ECO:0000313" key="14">
    <source>
        <dbReference type="EMBL" id="KAL3525079.1"/>
    </source>
</evidence>
<evidence type="ECO:0000256" key="5">
    <source>
        <dbReference type="ARBA" id="ARBA00023125"/>
    </source>
</evidence>
<dbReference type="Gene3D" id="1.10.10.60">
    <property type="entry name" value="Homeodomain-like"/>
    <property type="match status" value="1"/>
</dbReference>
<dbReference type="EMBL" id="JBJUIK010000006">
    <property type="protein sequence ID" value="KAL3525079.1"/>
    <property type="molecule type" value="Genomic_DNA"/>
</dbReference>
<dbReference type="SMART" id="SM00234">
    <property type="entry name" value="START"/>
    <property type="match status" value="1"/>
</dbReference>
<dbReference type="PANTHER" id="PTHR45654">
    <property type="entry name" value="HOMEOBOX-LEUCINE ZIPPER PROTEIN MERISTEM L1"/>
    <property type="match status" value="1"/>
</dbReference>
<organism evidence="14 15">
    <name type="scientific">Cinchona calisaya</name>
    <dbReference type="NCBI Taxonomy" id="153742"/>
    <lineage>
        <taxon>Eukaryota</taxon>
        <taxon>Viridiplantae</taxon>
        <taxon>Streptophyta</taxon>
        <taxon>Embryophyta</taxon>
        <taxon>Tracheophyta</taxon>
        <taxon>Spermatophyta</taxon>
        <taxon>Magnoliopsida</taxon>
        <taxon>eudicotyledons</taxon>
        <taxon>Gunneridae</taxon>
        <taxon>Pentapetalae</taxon>
        <taxon>asterids</taxon>
        <taxon>lamiids</taxon>
        <taxon>Gentianales</taxon>
        <taxon>Rubiaceae</taxon>
        <taxon>Cinchonoideae</taxon>
        <taxon>Cinchoneae</taxon>
        <taxon>Cinchona</taxon>
    </lineage>
</organism>
<dbReference type="Pfam" id="PF01852">
    <property type="entry name" value="START"/>
    <property type="match status" value="1"/>
</dbReference>
<evidence type="ECO:0000256" key="11">
    <source>
        <dbReference type="SAM" id="MobiDB-lite"/>
    </source>
</evidence>
<accession>A0ABD3A1G2</accession>
<evidence type="ECO:0000259" key="13">
    <source>
        <dbReference type="PROSITE" id="PS50848"/>
    </source>
</evidence>
<evidence type="ECO:0000256" key="7">
    <source>
        <dbReference type="ARBA" id="ARBA00023163"/>
    </source>
</evidence>
<keyword evidence="7" id="KW-0804">Transcription</keyword>
<evidence type="ECO:0000256" key="6">
    <source>
        <dbReference type="ARBA" id="ARBA00023155"/>
    </source>
</evidence>
<keyword evidence="4" id="KW-0175">Coiled coil</keyword>
<keyword evidence="6 9" id="KW-0371">Homeobox</keyword>
<evidence type="ECO:0000259" key="12">
    <source>
        <dbReference type="PROSITE" id="PS50071"/>
    </source>
</evidence>
<dbReference type="AlphaFoldDB" id="A0ABD3A1G2"/>
<feature type="DNA-binding region" description="Homeobox" evidence="9">
    <location>
        <begin position="23"/>
        <end position="82"/>
    </location>
</feature>
<dbReference type="GO" id="GO:0005634">
    <property type="term" value="C:nucleus"/>
    <property type="evidence" value="ECO:0007669"/>
    <property type="project" value="UniProtKB-SubCell"/>
</dbReference>
<name>A0ABD3A1G2_9GENT</name>
<evidence type="ECO:0000256" key="8">
    <source>
        <dbReference type="ARBA" id="ARBA00023242"/>
    </source>
</evidence>
<evidence type="ECO:0000256" key="9">
    <source>
        <dbReference type="PROSITE-ProRule" id="PRU00108"/>
    </source>
</evidence>
<keyword evidence="15" id="KW-1185">Reference proteome</keyword>
<evidence type="ECO:0000256" key="4">
    <source>
        <dbReference type="ARBA" id="ARBA00023054"/>
    </source>
</evidence>
<protein>
    <submittedName>
        <fullName evidence="14">Uncharacterized protein</fullName>
    </submittedName>
</protein>
<dbReference type="Proteomes" id="UP001630127">
    <property type="component" value="Unassembled WGS sequence"/>
</dbReference>
<dbReference type="InterPro" id="IPR009057">
    <property type="entry name" value="Homeodomain-like_sf"/>
</dbReference>
<keyword evidence="8 9" id="KW-0539">Nucleus</keyword>
<feature type="domain" description="START" evidence="13">
    <location>
        <begin position="190"/>
        <end position="423"/>
    </location>
</feature>
<gene>
    <name evidence="14" type="ORF">ACH5RR_013451</name>
</gene>
<dbReference type="Pfam" id="PF00046">
    <property type="entry name" value="Homeodomain"/>
    <property type="match status" value="1"/>
</dbReference>
<comment type="similarity">
    <text evidence="2">Belongs to the HD-ZIP homeobox family. Class IV subfamily.</text>
</comment>
<feature type="region of interest" description="Disordered" evidence="11">
    <location>
        <begin position="1"/>
        <end position="29"/>
    </location>
</feature>
<evidence type="ECO:0000256" key="3">
    <source>
        <dbReference type="ARBA" id="ARBA00023015"/>
    </source>
</evidence>
<dbReference type="SMART" id="SM00389">
    <property type="entry name" value="HOX"/>
    <property type="match status" value="1"/>
</dbReference>
<dbReference type="InterPro" id="IPR002913">
    <property type="entry name" value="START_lipid-bd_dom"/>
</dbReference>
<feature type="domain" description="Homeobox" evidence="12">
    <location>
        <begin position="21"/>
        <end position="81"/>
    </location>
</feature>
<dbReference type="Pfam" id="PF25797">
    <property type="entry name" value="PDF2_C"/>
    <property type="match status" value="1"/>
</dbReference>
<keyword evidence="3" id="KW-0805">Transcription regulation</keyword>
<dbReference type="PROSITE" id="PS00027">
    <property type="entry name" value="HOMEOBOX_1"/>
    <property type="match status" value="1"/>
</dbReference>
<reference evidence="14 15" key="1">
    <citation type="submission" date="2024-11" db="EMBL/GenBank/DDBJ databases">
        <title>A near-complete genome assembly of Cinchona calisaya.</title>
        <authorList>
            <person name="Lian D.C."/>
            <person name="Zhao X.W."/>
            <person name="Wei L."/>
        </authorList>
    </citation>
    <scope>NUCLEOTIDE SEQUENCE [LARGE SCALE GENOMIC DNA]</scope>
    <source>
        <tissue evidence="14">Nenye</tissue>
    </source>
</reference>